<proteinExistence type="predicted"/>
<dbReference type="AlphaFoldDB" id="A0A800N8I8"/>
<name>A0A800N8I8_CYTFI</name>
<organism evidence="2 3">
    <name type="scientific">Cytobacillus firmus</name>
    <name type="common">Bacillus firmus</name>
    <dbReference type="NCBI Taxonomy" id="1399"/>
    <lineage>
        <taxon>Bacteria</taxon>
        <taxon>Bacillati</taxon>
        <taxon>Bacillota</taxon>
        <taxon>Bacilli</taxon>
        <taxon>Bacillales</taxon>
        <taxon>Bacillaceae</taxon>
        <taxon>Cytobacillus</taxon>
    </lineage>
</organism>
<sequence length="43" mass="4936">MQKFLCAKTSAVKPVHHYVDRLFYISGTSLVPGLVLTFLIRER</sequence>
<comment type="caution">
    <text evidence="2">The sequence shown here is derived from an EMBL/GenBank/DDBJ whole genome shotgun (WGS) entry which is preliminary data.</text>
</comment>
<reference evidence="2 3" key="1">
    <citation type="journal article" date="2020" name="G3 (Bethesda)">
        <title>Whole Genome Sequencing and Comparative Genomics of Two Nematicidal Bacillus Strains Reveals a Wide Range of Possible Virulence Factors.</title>
        <authorList>
            <person name="Susic N."/>
            <person name="Janezic S."/>
            <person name="Rupnik M."/>
            <person name="Geric Stare B."/>
        </authorList>
    </citation>
    <scope>NUCLEOTIDE SEQUENCE [LARGE SCALE GENOMIC DNA]</scope>
    <source>
        <strain evidence="2 3">I-1582</strain>
    </source>
</reference>
<evidence type="ECO:0000313" key="2">
    <source>
        <dbReference type="EMBL" id="KAF0821560.1"/>
    </source>
</evidence>
<keyword evidence="1" id="KW-1133">Transmembrane helix</keyword>
<evidence type="ECO:0000256" key="1">
    <source>
        <dbReference type="SAM" id="Phobius"/>
    </source>
</evidence>
<keyword evidence="1" id="KW-0472">Membrane</keyword>
<evidence type="ECO:0000313" key="3">
    <source>
        <dbReference type="Proteomes" id="UP000465778"/>
    </source>
</evidence>
<feature type="transmembrane region" description="Helical" evidence="1">
    <location>
        <begin position="22"/>
        <end position="40"/>
    </location>
</feature>
<gene>
    <name evidence="2" type="ORF">KIS1582_4689</name>
</gene>
<dbReference type="EMBL" id="VDEM01000097">
    <property type="protein sequence ID" value="KAF0821560.1"/>
    <property type="molecule type" value="Genomic_DNA"/>
</dbReference>
<keyword evidence="1" id="KW-0812">Transmembrane</keyword>
<accession>A0A800N8I8</accession>
<dbReference type="Proteomes" id="UP000465778">
    <property type="component" value="Unassembled WGS sequence"/>
</dbReference>
<protein>
    <submittedName>
        <fullName evidence="2">Uncharacterized protein</fullName>
    </submittedName>
</protein>